<dbReference type="STRING" id="1296120.A0A1B9GQM6"/>
<dbReference type="Proteomes" id="UP000092666">
    <property type="component" value="Unassembled WGS sequence"/>
</dbReference>
<proteinExistence type="predicted"/>
<accession>A0A1B9GQM6</accession>
<evidence type="ECO:0000313" key="3">
    <source>
        <dbReference type="Proteomes" id="UP000092666"/>
    </source>
</evidence>
<feature type="region of interest" description="Disordered" evidence="1">
    <location>
        <begin position="1"/>
        <end position="116"/>
    </location>
</feature>
<gene>
    <name evidence="2" type="ORF">I316_04799</name>
</gene>
<keyword evidence="3" id="KW-1185">Reference proteome</keyword>
<feature type="compositionally biased region" description="Low complexity" evidence="1">
    <location>
        <begin position="60"/>
        <end position="88"/>
    </location>
</feature>
<name>A0A1B9GQM6_9TREE</name>
<evidence type="ECO:0000313" key="2">
    <source>
        <dbReference type="EMBL" id="OCF33380.1"/>
    </source>
</evidence>
<dbReference type="EMBL" id="KI669505">
    <property type="protein sequence ID" value="OCF33380.1"/>
    <property type="molecule type" value="Genomic_DNA"/>
</dbReference>
<reference evidence="2 3" key="1">
    <citation type="submission" date="2013-07" db="EMBL/GenBank/DDBJ databases">
        <title>The Genome Sequence of Cryptococcus heveanensis BCC8398.</title>
        <authorList>
            <consortium name="The Broad Institute Genome Sequencing Platform"/>
            <person name="Cuomo C."/>
            <person name="Litvintseva A."/>
            <person name="Chen Y."/>
            <person name="Heitman J."/>
            <person name="Sun S."/>
            <person name="Springer D."/>
            <person name="Dromer F."/>
            <person name="Young S.K."/>
            <person name="Zeng Q."/>
            <person name="Gargeya S."/>
            <person name="Fitzgerald M."/>
            <person name="Abouelleil A."/>
            <person name="Alvarado L."/>
            <person name="Berlin A.M."/>
            <person name="Chapman S.B."/>
            <person name="Dewar J."/>
            <person name="Goldberg J."/>
            <person name="Griggs A."/>
            <person name="Gujja S."/>
            <person name="Hansen M."/>
            <person name="Howarth C."/>
            <person name="Imamovic A."/>
            <person name="Larimer J."/>
            <person name="McCowan C."/>
            <person name="Murphy C."/>
            <person name="Pearson M."/>
            <person name="Priest M."/>
            <person name="Roberts A."/>
            <person name="Saif S."/>
            <person name="Shea T."/>
            <person name="Sykes S."/>
            <person name="Wortman J."/>
            <person name="Nusbaum C."/>
            <person name="Birren B."/>
        </authorList>
    </citation>
    <scope>NUCLEOTIDE SEQUENCE [LARGE SCALE GENOMIC DNA]</scope>
    <source>
        <strain evidence="2 3">BCC8398</strain>
    </source>
</reference>
<dbReference type="AlphaFoldDB" id="A0A1B9GQM6"/>
<feature type="compositionally biased region" description="Acidic residues" evidence="1">
    <location>
        <begin position="39"/>
        <end position="51"/>
    </location>
</feature>
<protein>
    <submittedName>
        <fullName evidence="2">Uncharacterized protein</fullName>
    </submittedName>
</protein>
<reference evidence="3" key="2">
    <citation type="submission" date="2013-12" db="EMBL/GenBank/DDBJ databases">
        <title>Evolution of pathogenesis and genome organization in the Tremellales.</title>
        <authorList>
            <person name="Cuomo C."/>
            <person name="Litvintseva A."/>
            <person name="Heitman J."/>
            <person name="Chen Y."/>
            <person name="Sun S."/>
            <person name="Springer D."/>
            <person name="Dromer F."/>
            <person name="Young S."/>
            <person name="Zeng Q."/>
            <person name="Chapman S."/>
            <person name="Gujja S."/>
            <person name="Saif S."/>
            <person name="Birren B."/>
        </authorList>
    </citation>
    <scope>NUCLEOTIDE SEQUENCE [LARGE SCALE GENOMIC DNA]</scope>
    <source>
        <strain evidence="3">BCC8398</strain>
    </source>
</reference>
<evidence type="ECO:0000256" key="1">
    <source>
        <dbReference type="SAM" id="MobiDB-lite"/>
    </source>
</evidence>
<sequence>MEVDSDDSVPQRKAPAKGRGKITSAAKGKGKKPLFDDASQSEEEEEEEEEVVPAPKKRGAAASSAAAKKTPARAPARAPAKKAAAPARGGRGMAQSQLTFSKGGKSSKPIELSDSD</sequence>
<organism evidence="2 3">
    <name type="scientific">Kwoniella heveanensis BCC8398</name>
    <dbReference type="NCBI Taxonomy" id="1296120"/>
    <lineage>
        <taxon>Eukaryota</taxon>
        <taxon>Fungi</taxon>
        <taxon>Dikarya</taxon>
        <taxon>Basidiomycota</taxon>
        <taxon>Agaricomycotina</taxon>
        <taxon>Tremellomycetes</taxon>
        <taxon>Tremellales</taxon>
        <taxon>Cryptococcaceae</taxon>
        <taxon>Kwoniella</taxon>
    </lineage>
</organism>